<name>W7FY73_PLAFA</name>
<proteinExistence type="predicted"/>
<reference evidence="2" key="1">
    <citation type="submission" date="2013-02" db="EMBL/GenBank/DDBJ databases">
        <title>The Genome Sequence of Plasmodium falciparum Santa Lucia.</title>
        <authorList>
            <consortium name="The Broad Institute Genome Sequencing Platform"/>
            <consortium name="The Broad Institute Genome Sequencing Center for Infectious Disease"/>
            <person name="Neafsey D."/>
            <person name="Cheeseman I."/>
            <person name="Volkman S."/>
            <person name="Adams J."/>
            <person name="Walker B."/>
            <person name="Young S.K."/>
            <person name="Zeng Q."/>
            <person name="Gargeya S."/>
            <person name="Fitzgerald M."/>
            <person name="Haas B."/>
            <person name="Abouelleil A."/>
            <person name="Alvarado L."/>
            <person name="Arachchi H.M."/>
            <person name="Berlin A.M."/>
            <person name="Chapman S.B."/>
            <person name="Dewar J."/>
            <person name="Goldberg J."/>
            <person name="Griggs A."/>
            <person name="Gujja S."/>
            <person name="Hansen M."/>
            <person name="Howarth C."/>
            <person name="Imamovic A."/>
            <person name="Larimer J."/>
            <person name="McCowan C."/>
            <person name="Murphy C."/>
            <person name="Neiman D."/>
            <person name="Pearson M."/>
            <person name="Priest M."/>
            <person name="Roberts A."/>
            <person name="Saif S."/>
            <person name="Shea T."/>
            <person name="Sisk P."/>
            <person name="Sykes S."/>
            <person name="Wortman J."/>
            <person name="Nusbaum C."/>
            <person name="Birren B."/>
        </authorList>
    </citation>
    <scope>NUCLEOTIDE SEQUENCE [LARGE SCALE GENOMIC DNA]</scope>
    <source>
        <strain evidence="2">Santa Lucia</strain>
    </source>
</reference>
<protein>
    <submittedName>
        <fullName evidence="2">Uncharacterized protein</fullName>
    </submittedName>
</protein>
<dbReference type="AlphaFoldDB" id="W7FY73"/>
<evidence type="ECO:0000313" key="2">
    <source>
        <dbReference type="EMBL" id="EUT85699.1"/>
    </source>
</evidence>
<dbReference type="InterPro" id="IPR051888">
    <property type="entry name" value="UPF0148_domain"/>
</dbReference>
<dbReference type="PANTHER" id="PTHR16537:SF1">
    <property type="entry name" value="PROTEIN ZNRD2"/>
    <property type="match status" value="1"/>
</dbReference>
<dbReference type="Pfam" id="PF06677">
    <property type="entry name" value="Auto_anti-p27"/>
    <property type="match status" value="1"/>
</dbReference>
<organism evidence="2">
    <name type="scientific">Plasmodium falciparum Santa Lucia</name>
    <dbReference type="NCBI Taxonomy" id="478859"/>
    <lineage>
        <taxon>Eukaryota</taxon>
        <taxon>Sar</taxon>
        <taxon>Alveolata</taxon>
        <taxon>Apicomplexa</taxon>
        <taxon>Aconoidasida</taxon>
        <taxon>Haemosporida</taxon>
        <taxon>Plasmodiidae</taxon>
        <taxon>Plasmodium</taxon>
        <taxon>Plasmodium (Laverania)</taxon>
    </lineage>
</organism>
<feature type="compositionally biased region" description="Low complexity" evidence="1">
    <location>
        <begin position="168"/>
        <end position="190"/>
    </location>
</feature>
<sequence>MKVQNNIIKEDPFSVSHIIGDRLLQGWTLLNATCHMCNITPLIKQKNKEDRYCARCDLFIKIRETSHEKEEKRNDILNEEITKDEKKDNDKDLLNEKENESSLNNDSLMYIKEIKLQNEEFNNILNKNNICTKDLVGDLLEYKNYIKDRCGYNVAEWLNMQTVKTNQTNQTNHKQTKQIKQTKQTKQIKQMTKKKKIY</sequence>
<dbReference type="Proteomes" id="UP000030666">
    <property type="component" value="Unassembled WGS sequence"/>
</dbReference>
<accession>W7FY73</accession>
<evidence type="ECO:0000256" key="1">
    <source>
        <dbReference type="SAM" id="MobiDB-lite"/>
    </source>
</evidence>
<dbReference type="EMBL" id="KE123495">
    <property type="protein sequence ID" value="EUT85699.1"/>
    <property type="molecule type" value="Genomic_DNA"/>
</dbReference>
<dbReference type="InterPro" id="IPR009563">
    <property type="entry name" value="SSSCA1"/>
</dbReference>
<gene>
    <name evidence="2" type="ORF">PFAG_02733</name>
</gene>
<feature type="region of interest" description="Disordered" evidence="1">
    <location>
        <begin position="168"/>
        <end position="198"/>
    </location>
</feature>
<dbReference type="PANTHER" id="PTHR16537">
    <property type="entry name" value="SJOEGREN SYNDROME/SCLERODERMA AUTOANTIGEN 1"/>
    <property type="match status" value="1"/>
</dbReference>